<dbReference type="SUPFAM" id="SSF52540">
    <property type="entry name" value="P-loop containing nucleoside triphosphate hydrolases"/>
    <property type="match status" value="1"/>
</dbReference>
<dbReference type="InterPro" id="IPR027417">
    <property type="entry name" value="P-loop_NTPase"/>
</dbReference>
<dbReference type="RefSeq" id="WP_231463996.1">
    <property type="nucleotide sequence ID" value="NZ_JAJOHW010000115.1"/>
</dbReference>
<dbReference type="PANTHER" id="PTHR34301:SF8">
    <property type="entry name" value="ATPASE DOMAIN-CONTAINING PROTEIN"/>
    <property type="match status" value="1"/>
</dbReference>
<evidence type="ECO:0000259" key="1">
    <source>
        <dbReference type="Pfam" id="PF13401"/>
    </source>
</evidence>
<organism evidence="2 3">
    <name type="scientific">Chromobacterium aquaticum</name>
    <dbReference type="NCBI Taxonomy" id="467180"/>
    <lineage>
        <taxon>Bacteria</taxon>
        <taxon>Pseudomonadati</taxon>
        <taxon>Pseudomonadota</taxon>
        <taxon>Betaproteobacteria</taxon>
        <taxon>Neisseriales</taxon>
        <taxon>Chromobacteriaceae</taxon>
        <taxon>Chromobacterium</taxon>
    </lineage>
</organism>
<dbReference type="EMBL" id="JBHSEK010000029">
    <property type="protein sequence ID" value="MFC4492448.1"/>
    <property type="molecule type" value="Genomic_DNA"/>
</dbReference>
<dbReference type="Pfam" id="PF13401">
    <property type="entry name" value="AAA_22"/>
    <property type="match status" value="1"/>
</dbReference>
<dbReference type="InterPro" id="IPR049945">
    <property type="entry name" value="AAA_22"/>
</dbReference>
<evidence type="ECO:0000313" key="3">
    <source>
        <dbReference type="Proteomes" id="UP001595999"/>
    </source>
</evidence>
<accession>A0ABV9A1B1</accession>
<gene>
    <name evidence="2" type="ORF">ACFO0R_22795</name>
</gene>
<protein>
    <submittedName>
        <fullName evidence="2">AAA family ATPase</fullName>
    </submittedName>
</protein>
<sequence>MSASTFFSRAHLANQMAGQLLSPGILDANLRSGLFLSGQRRTGKTTFLKQDLIPILEERGAIVIYVDLWSDPQANPATLVHNAIKAKLQELENPGSSLLGKLKRLKGIDLGAAGFKLGINLDSLGTEQGTTLADAFCQVIDQAQTDVVVIVDEVQHAISTDEGNQMLTAMKAARDAVNGRAGTPGHFLFIGTGSHRAKVQELVINRNQAFLGASSVDFPLLGRDYVEFLRQRLEEANYPNLPSLDVMAAGFEMLGHRPEELMKALRQVIQLQPGQNADEFFPIITQTLKSSLADVEISKLEQLGSLAMVVFDRIAKSRAGVKGLYSAEALASYQAELGMEVTTGEVQQILNILHADNLVMRSGHGSYCVSDPYVQKLWEERKALTNL</sequence>
<reference evidence="3" key="1">
    <citation type="journal article" date="2019" name="Int. J. Syst. Evol. Microbiol.">
        <title>The Global Catalogue of Microorganisms (GCM) 10K type strain sequencing project: providing services to taxonomists for standard genome sequencing and annotation.</title>
        <authorList>
            <consortium name="The Broad Institute Genomics Platform"/>
            <consortium name="The Broad Institute Genome Sequencing Center for Infectious Disease"/>
            <person name="Wu L."/>
            <person name="Ma J."/>
        </authorList>
    </citation>
    <scope>NUCLEOTIDE SEQUENCE [LARGE SCALE GENOMIC DNA]</scope>
    <source>
        <strain evidence="3">CGMCC 4.7608</strain>
    </source>
</reference>
<name>A0ABV9A1B1_9NEIS</name>
<feature type="domain" description="ORC1/DEAH AAA+ ATPase" evidence="1">
    <location>
        <begin position="33"/>
        <end position="193"/>
    </location>
</feature>
<evidence type="ECO:0000313" key="2">
    <source>
        <dbReference type="EMBL" id="MFC4492448.1"/>
    </source>
</evidence>
<comment type="caution">
    <text evidence="2">The sequence shown here is derived from an EMBL/GenBank/DDBJ whole genome shotgun (WGS) entry which is preliminary data.</text>
</comment>
<keyword evidence="3" id="KW-1185">Reference proteome</keyword>
<dbReference type="PANTHER" id="PTHR34301">
    <property type="entry name" value="DNA-BINDING PROTEIN-RELATED"/>
    <property type="match status" value="1"/>
</dbReference>
<dbReference type="Gene3D" id="3.40.50.300">
    <property type="entry name" value="P-loop containing nucleotide triphosphate hydrolases"/>
    <property type="match status" value="1"/>
</dbReference>
<dbReference type="Proteomes" id="UP001595999">
    <property type="component" value="Unassembled WGS sequence"/>
</dbReference>
<proteinExistence type="predicted"/>